<name>A0A5B7J6B2_PORTR</name>
<dbReference type="EMBL" id="VSRR010094608">
    <property type="protein sequence ID" value="MPC93361.1"/>
    <property type="molecule type" value="Genomic_DNA"/>
</dbReference>
<comment type="caution">
    <text evidence="6">The sequence shown here is derived from an EMBL/GenBank/DDBJ whole genome shotgun (WGS) entry which is preliminary data.</text>
</comment>
<dbReference type="InterPro" id="IPR018070">
    <property type="entry name" value="Neuromedin-U_amidation-site"/>
</dbReference>
<accession>A0A5B7J6B2</accession>
<feature type="region of interest" description="Disordered" evidence="5">
    <location>
        <begin position="1"/>
        <end position="70"/>
    </location>
</feature>
<proteinExistence type="inferred from homology"/>
<dbReference type="AlphaFoldDB" id="A0A5B7J6B2"/>
<dbReference type="PROSITE" id="PS00967">
    <property type="entry name" value="NMU"/>
    <property type="match status" value="1"/>
</dbReference>
<keyword evidence="7" id="KW-1185">Reference proteome</keyword>
<dbReference type="Proteomes" id="UP000324222">
    <property type="component" value="Unassembled WGS sequence"/>
</dbReference>
<keyword evidence="3" id="KW-0964">Secreted</keyword>
<evidence type="ECO:0000256" key="4">
    <source>
        <dbReference type="ARBA" id="ARBA00022815"/>
    </source>
</evidence>
<evidence type="ECO:0000256" key="2">
    <source>
        <dbReference type="ARBA" id="ARBA00009957"/>
    </source>
</evidence>
<comment type="similarity">
    <text evidence="2">Belongs to the NmU family.</text>
</comment>
<evidence type="ECO:0000313" key="6">
    <source>
        <dbReference type="EMBL" id="MPC93361.1"/>
    </source>
</evidence>
<sequence length="84" mass="9302">MSPYFFFRPRNTSTLGPSGMDRREPTTGGKFLGRPPATLRTRIAVNRTSRKVETHSPTSPIPQVSKPDISANILSADSLKHHLD</sequence>
<evidence type="ECO:0000256" key="5">
    <source>
        <dbReference type="SAM" id="MobiDB-lite"/>
    </source>
</evidence>
<evidence type="ECO:0000256" key="3">
    <source>
        <dbReference type="ARBA" id="ARBA00022525"/>
    </source>
</evidence>
<reference evidence="6 7" key="1">
    <citation type="submission" date="2019-05" db="EMBL/GenBank/DDBJ databases">
        <title>Another draft genome of Portunus trituberculatus and its Hox gene families provides insights of decapod evolution.</title>
        <authorList>
            <person name="Jeong J.-H."/>
            <person name="Song I."/>
            <person name="Kim S."/>
            <person name="Choi T."/>
            <person name="Kim D."/>
            <person name="Ryu S."/>
            <person name="Kim W."/>
        </authorList>
    </citation>
    <scope>NUCLEOTIDE SEQUENCE [LARGE SCALE GENOMIC DNA]</scope>
    <source>
        <tissue evidence="6">Muscle</tissue>
    </source>
</reference>
<organism evidence="6 7">
    <name type="scientific">Portunus trituberculatus</name>
    <name type="common">Swimming crab</name>
    <name type="synonym">Neptunus trituberculatus</name>
    <dbReference type="NCBI Taxonomy" id="210409"/>
    <lineage>
        <taxon>Eukaryota</taxon>
        <taxon>Metazoa</taxon>
        <taxon>Ecdysozoa</taxon>
        <taxon>Arthropoda</taxon>
        <taxon>Crustacea</taxon>
        <taxon>Multicrustacea</taxon>
        <taxon>Malacostraca</taxon>
        <taxon>Eumalacostraca</taxon>
        <taxon>Eucarida</taxon>
        <taxon>Decapoda</taxon>
        <taxon>Pleocyemata</taxon>
        <taxon>Brachyura</taxon>
        <taxon>Eubrachyura</taxon>
        <taxon>Portunoidea</taxon>
        <taxon>Portunidae</taxon>
        <taxon>Portuninae</taxon>
        <taxon>Portunus</taxon>
    </lineage>
</organism>
<keyword evidence="4" id="KW-0027">Amidation</keyword>
<protein>
    <submittedName>
        <fullName evidence="6">Uncharacterized protein</fullName>
    </submittedName>
</protein>
<comment type="subcellular location">
    <subcellularLocation>
        <location evidence="1">Secreted</location>
    </subcellularLocation>
</comment>
<evidence type="ECO:0000256" key="1">
    <source>
        <dbReference type="ARBA" id="ARBA00004613"/>
    </source>
</evidence>
<evidence type="ECO:0000313" key="7">
    <source>
        <dbReference type="Proteomes" id="UP000324222"/>
    </source>
</evidence>
<gene>
    <name evidence="6" type="ORF">E2C01_088485</name>
</gene>
<dbReference type="GO" id="GO:0005576">
    <property type="term" value="C:extracellular region"/>
    <property type="evidence" value="ECO:0007669"/>
    <property type="project" value="UniProtKB-SubCell"/>
</dbReference>